<dbReference type="Proteomes" id="UP001151760">
    <property type="component" value="Unassembled WGS sequence"/>
</dbReference>
<proteinExistence type="predicted"/>
<reference evidence="3" key="1">
    <citation type="journal article" date="2022" name="Int. J. Mol. Sci.">
        <title>Draft Genome of Tanacetum Coccineum: Genomic Comparison of Closely Related Tanacetum-Family Plants.</title>
        <authorList>
            <person name="Yamashiro T."/>
            <person name="Shiraishi A."/>
            <person name="Nakayama K."/>
            <person name="Satake H."/>
        </authorList>
    </citation>
    <scope>NUCLEOTIDE SEQUENCE</scope>
</reference>
<evidence type="ECO:0000259" key="2">
    <source>
        <dbReference type="PROSITE" id="PS50158"/>
    </source>
</evidence>
<dbReference type="Pfam" id="PF17919">
    <property type="entry name" value="RT_RNaseH_2"/>
    <property type="match status" value="1"/>
</dbReference>
<comment type="caution">
    <text evidence="3">The sequence shown here is derived from an EMBL/GenBank/DDBJ whole genome shotgun (WGS) entry which is preliminary data.</text>
</comment>
<organism evidence="3 4">
    <name type="scientific">Tanacetum coccineum</name>
    <dbReference type="NCBI Taxonomy" id="301880"/>
    <lineage>
        <taxon>Eukaryota</taxon>
        <taxon>Viridiplantae</taxon>
        <taxon>Streptophyta</taxon>
        <taxon>Embryophyta</taxon>
        <taxon>Tracheophyta</taxon>
        <taxon>Spermatophyta</taxon>
        <taxon>Magnoliopsida</taxon>
        <taxon>eudicotyledons</taxon>
        <taxon>Gunneridae</taxon>
        <taxon>Pentapetalae</taxon>
        <taxon>asterids</taxon>
        <taxon>campanulids</taxon>
        <taxon>Asterales</taxon>
        <taxon>Asteraceae</taxon>
        <taxon>Asteroideae</taxon>
        <taxon>Anthemideae</taxon>
        <taxon>Anthemidinae</taxon>
        <taxon>Tanacetum</taxon>
    </lineage>
</organism>
<keyword evidence="1" id="KW-0862">Zinc</keyword>
<keyword evidence="1" id="KW-0479">Metal-binding</keyword>
<keyword evidence="4" id="KW-1185">Reference proteome</keyword>
<dbReference type="InterPro" id="IPR043128">
    <property type="entry name" value="Rev_trsase/Diguanyl_cyclase"/>
</dbReference>
<dbReference type="InterPro" id="IPR043502">
    <property type="entry name" value="DNA/RNA_pol_sf"/>
</dbReference>
<dbReference type="PANTHER" id="PTHR33064:SF37">
    <property type="entry name" value="RIBONUCLEASE H"/>
    <property type="match status" value="1"/>
</dbReference>
<keyword evidence="1" id="KW-0863">Zinc-finger</keyword>
<name>A0ABQ4XZ74_9ASTR</name>
<accession>A0ABQ4XZ74</accession>
<evidence type="ECO:0000313" key="3">
    <source>
        <dbReference type="EMBL" id="GJS70431.1"/>
    </source>
</evidence>
<dbReference type="GO" id="GO:0003964">
    <property type="term" value="F:RNA-directed DNA polymerase activity"/>
    <property type="evidence" value="ECO:0007669"/>
    <property type="project" value="UniProtKB-KW"/>
</dbReference>
<dbReference type="EMBL" id="BQNB010009934">
    <property type="protein sequence ID" value="GJS70431.1"/>
    <property type="molecule type" value="Genomic_DNA"/>
</dbReference>
<dbReference type="Gene3D" id="3.30.70.270">
    <property type="match status" value="2"/>
</dbReference>
<dbReference type="InterPro" id="IPR041577">
    <property type="entry name" value="RT_RNaseH_2"/>
</dbReference>
<dbReference type="InterPro" id="IPR051320">
    <property type="entry name" value="Viral_Replic_Matur_Polypro"/>
</dbReference>
<dbReference type="InterPro" id="IPR001878">
    <property type="entry name" value="Znf_CCHC"/>
</dbReference>
<dbReference type="SUPFAM" id="SSF56672">
    <property type="entry name" value="DNA/RNA polymerases"/>
    <property type="match status" value="1"/>
</dbReference>
<dbReference type="PROSITE" id="PS50158">
    <property type="entry name" value="ZF_CCHC"/>
    <property type="match status" value="1"/>
</dbReference>
<gene>
    <name evidence="3" type="ORF">Tco_0703272</name>
</gene>
<evidence type="ECO:0000313" key="4">
    <source>
        <dbReference type="Proteomes" id="UP001151760"/>
    </source>
</evidence>
<keyword evidence="3" id="KW-0548">Nucleotidyltransferase</keyword>
<sequence length="485" mass="55378">MSTSTHPILVLSDFLPPHILRCFFLQVTPDYTPASPDYSLASLGNTFSDPSEDLSKDLLASLAISPFHDDPYMKGEKIRHDDEIVLARVRTSTSEILIKDIQIRHRSEIKSLLDKIHELKNHKGGPPDYTRLVLSYNVVELDPKRTLTSAAPAHGLRLPIRKNSCVDTCISSVKLPTRLGLDQELAANKGTATDSNLQQFHNCHACGEKGHYKIQCSRAKNNSQERAYLLRDKNAHQDPNVVTDIPIQITHRYKSILMTLKWDDGNLVGTNTVIQVFIDDILIYSRNKEEHTDHLRIILELLKKENYMPSSPNVISGLVSCNFSEVRQFLRPTSYYRRFIKGFSKIAKPLTELNQKNKKCIWGENQESAFQLLKQKLCEAPILALLEGNDDFVIYCDASHQGLGAVLRQREKFIAYASRQLKPHEENYTIHDLELGTVVFALKIWRHCYMAQSCLVVTDHKCLRIRLIRKDFNMRHALVSILARL</sequence>
<keyword evidence="3" id="KW-0695">RNA-directed DNA polymerase</keyword>
<evidence type="ECO:0000256" key="1">
    <source>
        <dbReference type="PROSITE-ProRule" id="PRU00047"/>
    </source>
</evidence>
<dbReference type="PANTHER" id="PTHR33064">
    <property type="entry name" value="POL PROTEIN"/>
    <property type="match status" value="1"/>
</dbReference>
<reference evidence="3" key="2">
    <citation type="submission" date="2022-01" db="EMBL/GenBank/DDBJ databases">
        <authorList>
            <person name="Yamashiro T."/>
            <person name="Shiraishi A."/>
            <person name="Satake H."/>
            <person name="Nakayama K."/>
        </authorList>
    </citation>
    <scope>NUCLEOTIDE SEQUENCE</scope>
</reference>
<keyword evidence="3" id="KW-0808">Transferase</keyword>
<protein>
    <submittedName>
        <fullName evidence="3">Reverse transcriptase domain-containing protein</fullName>
    </submittedName>
</protein>
<feature type="domain" description="CCHC-type" evidence="2">
    <location>
        <begin position="203"/>
        <end position="216"/>
    </location>
</feature>